<dbReference type="PANTHER" id="PTHR15326">
    <property type="entry name" value="SPERMATOGENESIS-ASSOCIATED PROTEIN 2/TAMOZHENNIC"/>
    <property type="match status" value="1"/>
</dbReference>
<dbReference type="GO" id="GO:0005737">
    <property type="term" value="C:cytoplasm"/>
    <property type="evidence" value="ECO:0007669"/>
    <property type="project" value="TreeGrafter"/>
</dbReference>
<accession>A0A9P0B1Z7</accession>
<feature type="domain" description="RanBP2-type" evidence="6">
    <location>
        <begin position="538"/>
        <end position="567"/>
    </location>
</feature>
<gene>
    <name evidence="7" type="ORF">MELIAE_LOCUS4614</name>
</gene>
<keyword evidence="3" id="KW-0862">Zinc</keyword>
<dbReference type="SUPFAM" id="SSF143503">
    <property type="entry name" value="PUG domain-like"/>
    <property type="match status" value="1"/>
</dbReference>
<evidence type="ECO:0000313" key="8">
    <source>
        <dbReference type="Proteomes" id="UP001154078"/>
    </source>
</evidence>
<feature type="compositionally biased region" description="Polar residues" evidence="5">
    <location>
        <begin position="457"/>
        <end position="467"/>
    </location>
</feature>
<keyword evidence="2 4" id="KW-0863">Zinc-finger</keyword>
<dbReference type="OrthoDB" id="9837000at2759"/>
<protein>
    <recommendedName>
        <fullName evidence="6">RanBP2-type domain-containing protein</fullName>
    </recommendedName>
</protein>
<feature type="compositionally biased region" description="Basic and acidic residues" evidence="5">
    <location>
        <begin position="441"/>
        <end position="456"/>
    </location>
</feature>
<keyword evidence="1" id="KW-0479">Metal-binding</keyword>
<name>A0A9P0B1Z7_BRAAE</name>
<proteinExistence type="predicted"/>
<evidence type="ECO:0000313" key="7">
    <source>
        <dbReference type="EMBL" id="CAH0552180.1"/>
    </source>
</evidence>
<organism evidence="7 8">
    <name type="scientific">Brassicogethes aeneus</name>
    <name type="common">Rape pollen beetle</name>
    <name type="synonym">Meligethes aeneus</name>
    <dbReference type="NCBI Taxonomy" id="1431903"/>
    <lineage>
        <taxon>Eukaryota</taxon>
        <taxon>Metazoa</taxon>
        <taxon>Ecdysozoa</taxon>
        <taxon>Arthropoda</taxon>
        <taxon>Hexapoda</taxon>
        <taxon>Insecta</taxon>
        <taxon>Pterygota</taxon>
        <taxon>Neoptera</taxon>
        <taxon>Endopterygota</taxon>
        <taxon>Coleoptera</taxon>
        <taxon>Polyphaga</taxon>
        <taxon>Cucujiformia</taxon>
        <taxon>Nitidulidae</taxon>
        <taxon>Meligethinae</taxon>
        <taxon>Brassicogethes</taxon>
    </lineage>
</organism>
<dbReference type="PROSITE" id="PS01358">
    <property type="entry name" value="ZF_RANBP2_1"/>
    <property type="match status" value="1"/>
</dbReference>
<dbReference type="PANTHER" id="PTHR15326:SF2">
    <property type="entry name" value="PROTEIN TAMOZHENNIC"/>
    <property type="match status" value="1"/>
</dbReference>
<evidence type="ECO:0000256" key="2">
    <source>
        <dbReference type="ARBA" id="ARBA00022771"/>
    </source>
</evidence>
<keyword evidence="8" id="KW-1185">Reference proteome</keyword>
<dbReference type="InterPro" id="IPR036339">
    <property type="entry name" value="PUB-like_dom_sf"/>
</dbReference>
<dbReference type="EMBL" id="OV121133">
    <property type="protein sequence ID" value="CAH0552180.1"/>
    <property type="molecule type" value="Genomic_DNA"/>
</dbReference>
<evidence type="ECO:0000256" key="3">
    <source>
        <dbReference type="ARBA" id="ARBA00022833"/>
    </source>
</evidence>
<evidence type="ECO:0000259" key="6">
    <source>
        <dbReference type="PROSITE" id="PS50199"/>
    </source>
</evidence>
<dbReference type="GO" id="GO:0008270">
    <property type="term" value="F:zinc ion binding"/>
    <property type="evidence" value="ECO:0007669"/>
    <property type="project" value="UniProtKB-KW"/>
</dbReference>
<evidence type="ECO:0000256" key="4">
    <source>
        <dbReference type="PROSITE-ProRule" id="PRU00322"/>
    </source>
</evidence>
<dbReference type="Gene3D" id="1.20.58.2190">
    <property type="match status" value="1"/>
</dbReference>
<dbReference type="InterPro" id="IPR048839">
    <property type="entry name" value="SPATA2_PUB-like"/>
</dbReference>
<sequence length="618" mass="69777">MYYDFSNQFGPDFFNRLIPQQNNMVIMDSYYAPNHLHEIWNNINKYHLIYLEMEESPEKLEQRIKLEDCIKDYLCNASHTQKFVYPQTAEILERSASHKKDFSGYKAANGWNAIQMYAGNLLSQPWRKEYRQIKTYSGFYKHQIQANLDGAEIMFEAMGYKHDGHEVLVLEGPVCPDTVANVSKDCLIAYVECQILKMIWEEVASSGYKVTWQDVLDFRKSHLCSPEQSIKTLKYRQQQKHYQTQEHSRSYSQGSDMLKQTPAHVLNHSFPPLTAAHHHLPIGAPPYGYAGNCCAAYAPHYAHTNGYGAYSSNGYIAHQAPAYYYPVPTAQLIEVENGGGGSYDAVDGRQRYHRVQDALPPIQHPPTKNKPPSSTDKEDSSQFEDWDYVYRNLESQGYSKDLGERGDLLSPSGRRRFSGALHKKVKTSDLDELMQNFAIREDKFEQERKPQQDRHSSQGSSYENMPNPTAHHTEIKKNSNTYAKPLTKSLAKEKIPPIKEATLIGSKTSEARGGAGGGRAKEEKKVQAQPQANSIEGKESSWQCRACTYLNERQRDICEMCSKTRKACGGGNAGGGADEDMKMEIGGAECKKCTLVNPKDSRACQACGASLKNSATYI</sequence>
<dbReference type="PROSITE" id="PS50199">
    <property type="entry name" value="ZF_RANBP2_2"/>
    <property type="match status" value="1"/>
</dbReference>
<dbReference type="Pfam" id="PF21388">
    <property type="entry name" value="SPATA2_PUB-like"/>
    <property type="match status" value="1"/>
</dbReference>
<feature type="region of interest" description="Disordered" evidence="5">
    <location>
        <begin position="441"/>
        <end position="534"/>
    </location>
</feature>
<dbReference type="Proteomes" id="UP001154078">
    <property type="component" value="Chromosome 2"/>
</dbReference>
<feature type="region of interest" description="Disordered" evidence="5">
    <location>
        <begin position="357"/>
        <end position="383"/>
    </location>
</feature>
<dbReference type="Gene3D" id="2.30.30.380">
    <property type="entry name" value="Zn-finger domain of Sec23/24"/>
    <property type="match status" value="1"/>
</dbReference>
<dbReference type="CDD" id="cd09212">
    <property type="entry name" value="PUB"/>
    <property type="match status" value="1"/>
</dbReference>
<dbReference type="SMART" id="SM00547">
    <property type="entry name" value="ZnF_RBZ"/>
    <property type="match status" value="2"/>
</dbReference>
<dbReference type="InterPro" id="IPR001876">
    <property type="entry name" value="Znf_RanBP2"/>
</dbReference>
<dbReference type="SUPFAM" id="SSF90209">
    <property type="entry name" value="Ran binding protein zinc finger-like"/>
    <property type="match status" value="1"/>
</dbReference>
<dbReference type="InterPro" id="IPR036443">
    <property type="entry name" value="Znf_RanBP2_sf"/>
</dbReference>
<evidence type="ECO:0000256" key="5">
    <source>
        <dbReference type="SAM" id="MobiDB-lite"/>
    </source>
</evidence>
<dbReference type="AlphaFoldDB" id="A0A9P0B1Z7"/>
<reference evidence="7" key="1">
    <citation type="submission" date="2021-12" db="EMBL/GenBank/DDBJ databases">
        <authorList>
            <person name="King R."/>
        </authorList>
    </citation>
    <scope>NUCLEOTIDE SEQUENCE</scope>
</reference>
<evidence type="ECO:0000256" key="1">
    <source>
        <dbReference type="ARBA" id="ARBA00022723"/>
    </source>
</evidence>